<dbReference type="EMBL" id="OY660867">
    <property type="protein sequence ID" value="CAJ1055557.1"/>
    <property type="molecule type" value="Genomic_DNA"/>
</dbReference>
<feature type="compositionally biased region" description="Polar residues" evidence="1">
    <location>
        <begin position="142"/>
        <end position="152"/>
    </location>
</feature>
<dbReference type="SUPFAM" id="SSF52266">
    <property type="entry name" value="SGNH hydrolase"/>
    <property type="match status" value="1"/>
</dbReference>
<gene>
    <name evidence="2" type="ORF">XNOV1_A017776</name>
</gene>
<accession>A0AAV1F2Z5</accession>
<feature type="compositionally biased region" description="Polar residues" evidence="1">
    <location>
        <begin position="251"/>
        <end position="267"/>
    </location>
</feature>
<dbReference type="Proteomes" id="UP001178508">
    <property type="component" value="Chromosome 4"/>
</dbReference>
<evidence type="ECO:0000313" key="3">
    <source>
        <dbReference type="Proteomes" id="UP001178508"/>
    </source>
</evidence>
<reference evidence="2" key="1">
    <citation type="submission" date="2023-08" db="EMBL/GenBank/DDBJ databases">
        <authorList>
            <person name="Alioto T."/>
            <person name="Alioto T."/>
            <person name="Gomez Garrido J."/>
        </authorList>
    </citation>
    <scope>NUCLEOTIDE SEQUENCE</scope>
</reference>
<evidence type="ECO:0000256" key="1">
    <source>
        <dbReference type="SAM" id="MobiDB-lite"/>
    </source>
</evidence>
<feature type="region of interest" description="Disordered" evidence="1">
    <location>
        <begin position="88"/>
        <end position="152"/>
    </location>
</feature>
<sequence length="403" mass="43176">MAVCADCKIKNSRLEEKLCRLQNDLREKDRLLEGFISVASAQAKHISLSQASRITGLSPSALAPQLVSASAATLPWLASLHSPIGPAEGPAAGGPAGSPVPHSAKPAGCLSTSPPVHRYSQDLRPLDDPDTGMVAGLPALPTHSSTPKLKGQQTWLEVAQRGRRTTAAERVPSPPRLSLSNHFLALRDEAPAVPVGAPAPPLLTVPAPAEAAPRMSNSDLAPRPSSTGILRRRLLKEAVSRHSERLPRAGNNLTPPASAHCRQSPSPAQVERPTSEGFSACTPAPRPLFPPTTLIIGDSITRYIRFFNAITHCFPGATDTGKTVFISGPIPTLGRGGERFSRILSLHTWLQSTCPTHNFGFIDNFNLFWDRASLFSHDGIHPNRLGSRMLSCNIQYMIHSSPI</sequence>
<protein>
    <submittedName>
        <fullName evidence="2">Borealin, partial</fullName>
    </submittedName>
</protein>
<evidence type="ECO:0000313" key="2">
    <source>
        <dbReference type="EMBL" id="CAJ1055557.1"/>
    </source>
</evidence>
<dbReference type="Gene3D" id="3.40.50.12700">
    <property type="match status" value="1"/>
</dbReference>
<name>A0AAV1F2Z5_XYRNO</name>
<dbReference type="AlphaFoldDB" id="A0AAV1F2Z5"/>
<organism evidence="2 3">
    <name type="scientific">Xyrichtys novacula</name>
    <name type="common">Pearly razorfish</name>
    <name type="synonym">Hemipteronotus novacula</name>
    <dbReference type="NCBI Taxonomy" id="13765"/>
    <lineage>
        <taxon>Eukaryota</taxon>
        <taxon>Metazoa</taxon>
        <taxon>Chordata</taxon>
        <taxon>Craniata</taxon>
        <taxon>Vertebrata</taxon>
        <taxon>Euteleostomi</taxon>
        <taxon>Actinopterygii</taxon>
        <taxon>Neopterygii</taxon>
        <taxon>Teleostei</taxon>
        <taxon>Neoteleostei</taxon>
        <taxon>Acanthomorphata</taxon>
        <taxon>Eupercaria</taxon>
        <taxon>Labriformes</taxon>
        <taxon>Labridae</taxon>
        <taxon>Xyrichtys</taxon>
    </lineage>
</organism>
<proteinExistence type="predicted"/>
<feature type="region of interest" description="Disordered" evidence="1">
    <location>
        <begin position="241"/>
        <end position="283"/>
    </location>
</feature>
<keyword evidence="3" id="KW-1185">Reference proteome</keyword>